<dbReference type="PANTHER" id="PTHR12181">
    <property type="entry name" value="LIPIN"/>
    <property type="match status" value="1"/>
</dbReference>
<dbReference type="PANTHER" id="PTHR12181:SF59">
    <property type="entry name" value="PHOSPHATIDATE PHOSPHATASE PAH1"/>
    <property type="match status" value="1"/>
</dbReference>
<comment type="caution">
    <text evidence="7">The sequence shown here is derived from an EMBL/GenBank/DDBJ whole genome shotgun (WGS) entry which is preliminary data.</text>
</comment>
<evidence type="ECO:0000259" key="6">
    <source>
        <dbReference type="SMART" id="SM00775"/>
    </source>
</evidence>
<dbReference type="GO" id="GO:0008195">
    <property type="term" value="F:phosphatidate phosphatase activity"/>
    <property type="evidence" value="ECO:0007669"/>
    <property type="project" value="UniProtKB-EC"/>
</dbReference>
<sequence length="900" mass="101037">MYFESRTQKEGFVCSSRRTWIRDSSERRKKPNRDGSVPLTEEPTETEETAIVAWPVCVNPNRSNSIMGRESKEIFRVLISAEVSGRRRRTGRRRRRTGSLPISTVRRRLNAAVARRRSVENEREAAAGVEIYDNVDIIVVQQNDGTFRSTPWYVRFGKFQGVLKGAEKVVRIEVNGVEANFHMYLDNSGEAYFVREVDPDKDSENLEDRRDDNIDEIEVRDERVTLGMDRLERVDSDSGIFYELHDEQSSMEGSVEFPEYDSSGFNSLESVEHALESQDSNSEVVLVSVDGHILTAPISASERNAENVELGNSETLSPEHQLEVSGEDGKHLCHVEETQDSADQDKELCTESRSEYTTTRFKRREVFKSCVELLELELQSPTKNQENMGSSVEILEAANDPNEKSPLSPSINETEEGNVEISRDSNELSTRDTGDPASVTSPELQVEAATHERNTSDMNHDGSDSMPVQSVSNIQELQKQLEAHPTAKRVRNDQESHTDESSKSESHAGASIEDGKSDLLTKLEISLCGNLLHAGMGLSAAEDAFNTNRVSLEEFKLSASSIVKNENLIVRLQGKYLPWCKAAHIVLGVAAYGLDLPVDVHDVIPVEEEAPGAKEDDLATTPTQSGRWRLWRIPFRRVKTLEHNITRAVSTPTARASSDSPRKKIIRTNVPTTDEIASLNLKEGQNMVKFVFSTRVLGSQKVEAHIYLWKWNTRIVISDVDGTITKSDVLGQFMPLVGKDWTHSGIARLFCAIKENGYQLLFLSARAIVQSYLTKSFLFNLKQDGKSLPSGPVVISPDGLFPSLFREGYQGTLSPDYNPFYAGFGNRDTDELSYRKIGIPKGKIFIINPKGEVAINNRIDVKSYTSLHTLVNDMFPPTSLVEQEDYNSWNYWKMPLPDID</sequence>
<feature type="compositionally biased region" description="Basic and acidic residues" evidence="5">
    <location>
        <begin position="449"/>
        <end position="463"/>
    </location>
</feature>
<dbReference type="InterPro" id="IPR013209">
    <property type="entry name" value="LNS2"/>
</dbReference>
<proteinExistence type="inferred from homology"/>
<evidence type="ECO:0000256" key="4">
    <source>
        <dbReference type="ARBA" id="ARBA00022801"/>
    </source>
</evidence>
<evidence type="ECO:0000256" key="1">
    <source>
        <dbReference type="ARBA" id="ARBA00001946"/>
    </source>
</evidence>
<dbReference type="Pfam" id="PF16876">
    <property type="entry name" value="Lipin_mid"/>
    <property type="match status" value="1"/>
</dbReference>
<organism evidence="7">
    <name type="scientific">Sesamum calycinum</name>
    <dbReference type="NCBI Taxonomy" id="2727403"/>
    <lineage>
        <taxon>Eukaryota</taxon>
        <taxon>Viridiplantae</taxon>
        <taxon>Streptophyta</taxon>
        <taxon>Embryophyta</taxon>
        <taxon>Tracheophyta</taxon>
        <taxon>Spermatophyta</taxon>
        <taxon>Magnoliopsida</taxon>
        <taxon>eudicotyledons</taxon>
        <taxon>Gunneridae</taxon>
        <taxon>Pentapetalae</taxon>
        <taxon>asterids</taxon>
        <taxon>lamiids</taxon>
        <taxon>Lamiales</taxon>
        <taxon>Pedaliaceae</taxon>
        <taxon>Sesamum</taxon>
    </lineage>
</organism>
<dbReference type="InterPro" id="IPR026058">
    <property type="entry name" value="LIPIN"/>
</dbReference>
<dbReference type="AlphaFoldDB" id="A0AAW2N001"/>
<evidence type="ECO:0000256" key="3">
    <source>
        <dbReference type="ARBA" id="ARBA00012638"/>
    </source>
</evidence>
<feature type="region of interest" description="Disordered" evidence="5">
    <location>
        <begin position="23"/>
        <end position="46"/>
    </location>
</feature>
<dbReference type="InterPro" id="IPR031703">
    <property type="entry name" value="Lipin_mid"/>
</dbReference>
<dbReference type="SUPFAM" id="SSF56784">
    <property type="entry name" value="HAD-like"/>
    <property type="match status" value="1"/>
</dbReference>
<accession>A0AAW2N001</accession>
<dbReference type="EC" id="3.1.3.4" evidence="3"/>
<dbReference type="InterPro" id="IPR007651">
    <property type="entry name" value="Lipin_N"/>
</dbReference>
<protein>
    <recommendedName>
        <fullName evidence="3">phosphatidate phosphatase</fullName>
        <ecNumber evidence="3">3.1.3.4</ecNumber>
    </recommendedName>
</protein>
<feature type="region of interest" description="Disordered" evidence="5">
    <location>
        <begin position="396"/>
        <end position="468"/>
    </location>
</feature>
<evidence type="ECO:0000256" key="5">
    <source>
        <dbReference type="SAM" id="MobiDB-lite"/>
    </source>
</evidence>
<dbReference type="SMART" id="SM00775">
    <property type="entry name" value="LNS2"/>
    <property type="match status" value="1"/>
</dbReference>
<reference evidence="7" key="1">
    <citation type="submission" date="2020-06" db="EMBL/GenBank/DDBJ databases">
        <authorList>
            <person name="Li T."/>
            <person name="Hu X."/>
            <person name="Zhang T."/>
            <person name="Song X."/>
            <person name="Zhang H."/>
            <person name="Dai N."/>
            <person name="Sheng W."/>
            <person name="Hou X."/>
            <person name="Wei L."/>
        </authorList>
    </citation>
    <scope>NUCLEOTIDE SEQUENCE</scope>
    <source>
        <strain evidence="7">KEN8</strain>
        <tissue evidence="7">Leaf</tissue>
    </source>
</reference>
<name>A0AAW2N001_9LAMI</name>
<dbReference type="InterPro" id="IPR036412">
    <property type="entry name" value="HAD-like_sf"/>
</dbReference>
<comment type="cofactor">
    <cofactor evidence="1">
        <name>Mg(2+)</name>
        <dbReference type="ChEBI" id="CHEBI:18420"/>
    </cofactor>
</comment>
<feature type="domain" description="LNS2/PITP" evidence="6">
    <location>
        <begin position="715"/>
        <end position="856"/>
    </location>
</feature>
<dbReference type="EMBL" id="JACGWM010000012">
    <property type="protein sequence ID" value="KAL0336862.1"/>
    <property type="molecule type" value="Genomic_DNA"/>
</dbReference>
<feature type="region of interest" description="Disordered" evidence="5">
    <location>
        <begin position="482"/>
        <end position="513"/>
    </location>
</feature>
<evidence type="ECO:0000256" key="2">
    <source>
        <dbReference type="ARBA" id="ARBA00005476"/>
    </source>
</evidence>
<dbReference type="Pfam" id="PF08235">
    <property type="entry name" value="LNS2"/>
    <property type="match status" value="1"/>
</dbReference>
<dbReference type="InterPro" id="IPR031315">
    <property type="entry name" value="LNS2/PITP"/>
</dbReference>
<comment type="similarity">
    <text evidence="2">Belongs to the lipin family.</text>
</comment>
<evidence type="ECO:0000313" key="7">
    <source>
        <dbReference type="EMBL" id="KAL0336862.1"/>
    </source>
</evidence>
<feature type="compositionally biased region" description="Basic and acidic residues" evidence="5">
    <location>
        <begin position="421"/>
        <end position="434"/>
    </location>
</feature>
<keyword evidence="4" id="KW-0378">Hydrolase</keyword>
<dbReference type="Pfam" id="PF04571">
    <property type="entry name" value="Lipin_N"/>
    <property type="match status" value="1"/>
</dbReference>
<reference evidence="7" key="2">
    <citation type="journal article" date="2024" name="Plant">
        <title>Genomic evolution and insights into agronomic trait innovations of Sesamum species.</title>
        <authorList>
            <person name="Miao H."/>
            <person name="Wang L."/>
            <person name="Qu L."/>
            <person name="Liu H."/>
            <person name="Sun Y."/>
            <person name="Le M."/>
            <person name="Wang Q."/>
            <person name="Wei S."/>
            <person name="Zheng Y."/>
            <person name="Lin W."/>
            <person name="Duan Y."/>
            <person name="Cao H."/>
            <person name="Xiong S."/>
            <person name="Wang X."/>
            <person name="Wei L."/>
            <person name="Li C."/>
            <person name="Ma Q."/>
            <person name="Ju M."/>
            <person name="Zhao R."/>
            <person name="Li G."/>
            <person name="Mu C."/>
            <person name="Tian Q."/>
            <person name="Mei H."/>
            <person name="Zhang T."/>
            <person name="Gao T."/>
            <person name="Zhang H."/>
        </authorList>
    </citation>
    <scope>NUCLEOTIDE SEQUENCE</scope>
    <source>
        <strain evidence="7">KEN8</strain>
    </source>
</reference>
<gene>
    <name evidence="7" type="ORF">Scaly_1961300</name>
</gene>
<feature type="compositionally biased region" description="Basic and acidic residues" evidence="5">
    <location>
        <begin position="490"/>
        <end position="506"/>
    </location>
</feature>